<dbReference type="Proteomes" id="UP001221413">
    <property type="component" value="Unassembled WGS sequence"/>
</dbReference>
<evidence type="ECO:0000256" key="2">
    <source>
        <dbReference type="ARBA" id="ARBA00007251"/>
    </source>
</evidence>
<feature type="region of interest" description="Disordered" evidence="10">
    <location>
        <begin position="233"/>
        <end position="261"/>
    </location>
</feature>
<feature type="region of interest" description="Disordered" evidence="10">
    <location>
        <begin position="76"/>
        <end position="99"/>
    </location>
</feature>
<dbReference type="GO" id="GO:0005829">
    <property type="term" value="C:cytosol"/>
    <property type="evidence" value="ECO:0007669"/>
    <property type="project" value="UniProtKB-SubCell"/>
</dbReference>
<reference evidence="11" key="1">
    <citation type="submission" date="2023-01" db="EMBL/GenBank/DDBJ databases">
        <title>The chitinases involved in constricting ring structure development in the nematode-trapping fungus Drechslerella dactyloides.</title>
        <authorList>
            <person name="Wang R."/>
            <person name="Zhang L."/>
            <person name="Tang P."/>
            <person name="Li S."/>
            <person name="Liang L."/>
        </authorList>
    </citation>
    <scope>NUCLEOTIDE SEQUENCE</scope>
    <source>
        <strain evidence="11">YMF1.00031</strain>
    </source>
</reference>
<keyword evidence="12" id="KW-1185">Reference proteome</keyword>
<dbReference type="InterPro" id="IPR000649">
    <property type="entry name" value="IF-2B-related"/>
</dbReference>
<feature type="region of interest" description="Disordered" evidence="10">
    <location>
        <begin position="421"/>
        <end position="446"/>
    </location>
</feature>
<evidence type="ECO:0000256" key="8">
    <source>
        <dbReference type="ARBA" id="ARBA00046432"/>
    </source>
</evidence>
<dbReference type="PANTHER" id="PTHR45859">
    <property type="entry name" value="TRANSLATION INITIATION FACTOR EIF-2B SUBUNIT BETA"/>
    <property type="match status" value="1"/>
</dbReference>
<accession>A0AAD6IYK0</accession>
<evidence type="ECO:0000256" key="3">
    <source>
        <dbReference type="ARBA" id="ARBA00022490"/>
    </source>
</evidence>
<keyword evidence="4" id="KW-0396">Initiation factor</keyword>
<keyword evidence="5" id="KW-0648">Protein biosynthesis</keyword>
<dbReference type="SUPFAM" id="SSF100950">
    <property type="entry name" value="NagB/RpiA/CoA transferase-like"/>
    <property type="match status" value="1"/>
</dbReference>
<evidence type="ECO:0000256" key="10">
    <source>
        <dbReference type="SAM" id="MobiDB-lite"/>
    </source>
</evidence>
<organism evidence="11 12">
    <name type="scientific">Drechslerella dactyloides</name>
    <name type="common">Nematode-trapping fungus</name>
    <name type="synonym">Arthrobotrys dactyloides</name>
    <dbReference type="NCBI Taxonomy" id="74499"/>
    <lineage>
        <taxon>Eukaryota</taxon>
        <taxon>Fungi</taxon>
        <taxon>Dikarya</taxon>
        <taxon>Ascomycota</taxon>
        <taxon>Pezizomycotina</taxon>
        <taxon>Orbiliomycetes</taxon>
        <taxon>Orbiliales</taxon>
        <taxon>Orbiliaceae</taxon>
        <taxon>Drechslerella</taxon>
    </lineage>
</organism>
<evidence type="ECO:0000256" key="1">
    <source>
        <dbReference type="ARBA" id="ARBA00004514"/>
    </source>
</evidence>
<dbReference type="Pfam" id="PF01008">
    <property type="entry name" value="IF-2B"/>
    <property type="match status" value="2"/>
</dbReference>
<dbReference type="InterPro" id="IPR037171">
    <property type="entry name" value="NagB/RpiA_transferase-like"/>
</dbReference>
<dbReference type="GO" id="GO:0005851">
    <property type="term" value="C:eukaryotic translation initiation factor 2B complex"/>
    <property type="evidence" value="ECO:0007669"/>
    <property type="project" value="TreeGrafter"/>
</dbReference>
<feature type="compositionally biased region" description="Polar residues" evidence="10">
    <location>
        <begin position="432"/>
        <end position="446"/>
    </location>
</feature>
<comment type="subunit">
    <text evidence="8">Component of the translation initiation factor 2B (eIF2B) complex which is a heterodecamer of two sets of five different subunits: alpha, beta, gamma, delta and epsilon. Subunits alpha, beta and delta comprise a regulatory subcomplex and subunits epsilon and gamma comprise a catalytic subcomplex. Within the complex, the hexameric regulatory complex resides at the center, with the two heterodimeric catalytic subcomplexes bound on opposite sides.</text>
</comment>
<gene>
    <name evidence="11" type="ORF">Dda_4585</name>
</gene>
<comment type="caution">
    <text evidence="11">The sequence shown here is derived from an EMBL/GenBank/DDBJ whole genome shotgun (WGS) entry which is preliminary data.</text>
</comment>
<protein>
    <recommendedName>
        <fullName evidence="6">Translation initiation factor eIF2B subunit beta</fullName>
    </recommendedName>
    <alternativeName>
        <fullName evidence="7">eIF2B GDP-GTP exchange factor subunit beta</fullName>
    </alternativeName>
</protein>
<evidence type="ECO:0000256" key="6">
    <source>
        <dbReference type="ARBA" id="ARBA00044122"/>
    </source>
</evidence>
<evidence type="ECO:0000256" key="7">
    <source>
        <dbReference type="ARBA" id="ARBA00044228"/>
    </source>
</evidence>
<dbReference type="AlphaFoldDB" id="A0AAD6IYK0"/>
<evidence type="ECO:0000256" key="9">
    <source>
        <dbReference type="RuleBase" id="RU003814"/>
    </source>
</evidence>
<dbReference type="GO" id="GO:0005085">
    <property type="term" value="F:guanyl-nucleotide exchange factor activity"/>
    <property type="evidence" value="ECO:0007669"/>
    <property type="project" value="TreeGrafter"/>
</dbReference>
<dbReference type="InterPro" id="IPR042529">
    <property type="entry name" value="IF_2B-like_C"/>
</dbReference>
<comment type="subcellular location">
    <subcellularLocation>
        <location evidence="1">Cytoplasm</location>
        <location evidence="1">Cytosol</location>
    </subcellularLocation>
</comment>
<evidence type="ECO:0000313" key="12">
    <source>
        <dbReference type="Proteomes" id="UP001221413"/>
    </source>
</evidence>
<evidence type="ECO:0000313" key="11">
    <source>
        <dbReference type="EMBL" id="KAJ6260359.1"/>
    </source>
</evidence>
<feature type="compositionally biased region" description="Polar residues" evidence="10">
    <location>
        <begin position="241"/>
        <end position="250"/>
    </location>
</feature>
<keyword evidence="3" id="KW-0963">Cytoplasm</keyword>
<dbReference type="InterPro" id="IPR051855">
    <property type="entry name" value="eIF2B_beta_subunit"/>
</dbReference>
<dbReference type="EMBL" id="JAQGDS010000005">
    <property type="protein sequence ID" value="KAJ6260359.1"/>
    <property type="molecule type" value="Genomic_DNA"/>
</dbReference>
<name>A0AAD6IYK0_DREDA</name>
<dbReference type="GO" id="GO:0003743">
    <property type="term" value="F:translation initiation factor activity"/>
    <property type="evidence" value="ECO:0007669"/>
    <property type="project" value="UniProtKB-KW"/>
</dbReference>
<evidence type="ECO:0000256" key="5">
    <source>
        <dbReference type="ARBA" id="ARBA00022917"/>
    </source>
</evidence>
<sequence>MNQSQPSHNLQTTLQPTFTEHHHLHPQLHLHAINPASHPPTSTAASGQRLRIYSSLSSSLIVLSHSSLVLITQNAGRGDPAGAGPVPKGRKHSQGERVHRNSHWVYQPPYLGTSHLSRLPIQSADNHFVGYGRLLKRRQIKSSRNVAQAVAKLLLRFVSQNKHTKLSEANSLIKDVRDLGRQLVIVQPREMVIGNIVRRVIGVIREEASADDNNSSHGLNDLLLGGRSSRASSVGDDSFGSGPNSGTATPLSGRPFSRDGEEDIDDMARRKSKIYIPNLRANLTRVGSFAAANPSFSQTNLQHAMFSLLLSSPLPADSPMSQTPTLRPETREVFEDKDIRGDVIDGIKEIMEELTEVDNQLAAHSEIHIHSDEFILVYGASLTVHKFLMKAAAKRRFTVMVVESHPNDYHATHEMLKAPSVPRKKVPVAPKSNKSSGPSHEEPMSTSEFTATLTSMGVEVMLLPDTLVPAAMSRVNKVIMGCHVVFRNGSCITSAGAKSVARCAQEHATPVVVVTGVYKISPIYPFNPESMLEIGDSSNLVSWAEGDMVAKTEIANPVMDFVPDHLIDHYITNVGGYTPQNLYKLVEEQYGSTMDSLE</sequence>
<dbReference type="PANTHER" id="PTHR45859:SF1">
    <property type="entry name" value="TRANSLATION INITIATION FACTOR EIF-2B SUBUNIT BETA"/>
    <property type="match status" value="1"/>
</dbReference>
<proteinExistence type="inferred from homology"/>
<dbReference type="Gene3D" id="3.40.50.10470">
    <property type="entry name" value="Translation initiation factor eif-2b, domain 2"/>
    <property type="match status" value="1"/>
</dbReference>
<evidence type="ECO:0000256" key="4">
    <source>
        <dbReference type="ARBA" id="ARBA00022540"/>
    </source>
</evidence>
<comment type="similarity">
    <text evidence="2 9">Belongs to the eIF-2B alpha/beta/delta subunits family.</text>
</comment>